<comment type="cofactor">
    <cofactor evidence="18">
        <name>Mg(2+)</name>
        <dbReference type="ChEBI" id="CHEBI:18420"/>
    </cofactor>
    <text evidence="18">Mn(2+), Zn(2+), Cd(2+) and Co(2+) support activity to lesser extents.</text>
</comment>
<protein>
    <submittedName>
        <fullName evidence="20">Diacylglycerol kinase family protein</fullName>
    </submittedName>
</protein>
<feature type="binding site" evidence="17">
    <location>
        <begin position="87"/>
        <end position="89"/>
    </location>
    <ligand>
        <name>ATP</name>
        <dbReference type="ChEBI" id="CHEBI:30616"/>
    </ligand>
</feature>
<dbReference type="GO" id="GO:0046872">
    <property type="term" value="F:metal ion binding"/>
    <property type="evidence" value="ECO:0007669"/>
    <property type="project" value="UniProtKB-KW"/>
</dbReference>
<keyword evidence="11" id="KW-0443">Lipid metabolism</keyword>
<evidence type="ECO:0000256" key="9">
    <source>
        <dbReference type="ARBA" id="ARBA00022840"/>
    </source>
</evidence>
<keyword evidence="18" id="KW-0460">Magnesium</keyword>
<evidence type="ECO:0000256" key="1">
    <source>
        <dbReference type="ARBA" id="ARBA00004651"/>
    </source>
</evidence>
<comment type="similarity">
    <text evidence="2">Belongs to the bacterial diacylglycerol kinase family.</text>
</comment>
<evidence type="ECO:0000256" key="3">
    <source>
        <dbReference type="ARBA" id="ARBA00022475"/>
    </source>
</evidence>
<accession>A0A955RRU6</accession>
<sequence>MISEIITNALNYLRSFGYAFEGLLHAFKEHTSFKIEVVAAFVVIITGILVDLNRSDWLILLVVIFSVLIAELLNTSIETALDYMAKEHHIQVKVAKDVAAGAVFLLSIGAVVIGTVIFWPYILG</sequence>
<dbReference type="CDD" id="cd14265">
    <property type="entry name" value="UDPK_IM_like"/>
    <property type="match status" value="1"/>
</dbReference>
<evidence type="ECO:0000256" key="7">
    <source>
        <dbReference type="ARBA" id="ARBA00022741"/>
    </source>
</evidence>
<dbReference type="InterPro" id="IPR033717">
    <property type="entry name" value="UDPK"/>
</dbReference>
<evidence type="ECO:0000256" key="13">
    <source>
        <dbReference type="ARBA" id="ARBA00023209"/>
    </source>
</evidence>
<evidence type="ECO:0000256" key="2">
    <source>
        <dbReference type="ARBA" id="ARBA00005967"/>
    </source>
</evidence>
<keyword evidence="6 19" id="KW-0812">Transmembrane</keyword>
<evidence type="ECO:0000256" key="4">
    <source>
        <dbReference type="ARBA" id="ARBA00022516"/>
    </source>
</evidence>
<evidence type="ECO:0000313" key="20">
    <source>
        <dbReference type="EMBL" id="MCA9391915.1"/>
    </source>
</evidence>
<dbReference type="InterPro" id="IPR036945">
    <property type="entry name" value="DAGK_sf"/>
</dbReference>
<dbReference type="PANTHER" id="PTHR34299">
    <property type="entry name" value="DIACYLGLYCEROL KINASE"/>
    <property type="match status" value="1"/>
</dbReference>
<dbReference type="GO" id="GO:0005524">
    <property type="term" value="F:ATP binding"/>
    <property type="evidence" value="ECO:0007669"/>
    <property type="project" value="UniProtKB-KW"/>
</dbReference>
<keyword evidence="7 17" id="KW-0547">Nucleotide-binding</keyword>
<reference evidence="20" key="2">
    <citation type="journal article" date="2021" name="Microbiome">
        <title>Successional dynamics and alternative stable states in a saline activated sludge microbial community over 9 years.</title>
        <authorList>
            <person name="Wang Y."/>
            <person name="Ye J."/>
            <person name="Ju F."/>
            <person name="Liu L."/>
            <person name="Boyd J.A."/>
            <person name="Deng Y."/>
            <person name="Parks D.H."/>
            <person name="Jiang X."/>
            <person name="Yin X."/>
            <person name="Woodcroft B.J."/>
            <person name="Tyson G.W."/>
            <person name="Hugenholtz P."/>
            <person name="Polz M.F."/>
            <person name="Zhang T."/>
        </authorList>
    </citation>
    <scope>NUCLEOTIDE SEQUENCE</scope>
    <source>
        <strain evidence="20">HKST-UBA03</strain>
    </source>
</reference>
<feature type="binding site" evidence="18">
    <location>
        <position position="78"/>
    </location>
    <ligand>
        <name>a divalent metal cation</name>
        <dbReference type="ChEBI" id="CHEBI:60240"/>
    </ligand>
</feature>
<comment type="caution">
    <text evidence="20">The sequence shown here is derived from an EMBL/GenBank/DDBJ whole genome shotgun (WGS) entry which is preliminary data.</text>
</comment>
<evidence type="ECO:0000313" key="21">
    <source>
        <dbReference type="Proteomes" id="UP000751518"/>
    </source>
</evidence>
<evidence type="ECO:0000256" key="11">
    <source>
        <dbReference type="ARBA" id="ARBA00023098"/>
    </source>
</evidence>
<dbReference type="PANTHER" id="PTHR34299:SF1">
    <property type="entry name" value="DIACYLGLYCEROL KINASE"/>
    <property type="match status" value="1"/>
</dbReference>
<evidence type="ECO:0000256" key="12">
    <source>
        <dbReference type="ARBA" id="ARBA00023136"/>
    </source>
</evidence>
<keyword evidence="14" id="KW-1208">Phospholipid metabolism</keyword>
<dbReference type="GO" id="GO:0008654">
    <property type="term" value="P:phospholipid biosynthetic process"/>
    <property type="evidence" value="ECO:0007669"/>
    <property type="project" value="UniProtKB-KW"/>
</dbReference>
<keyword evidence="4" id="KW-0444">Lipid biosynthesis</keyword>
<keyword evidence="10 19" id="KW-1133">Transmembrane helix</keyword>
<evidence type="ECO:0000256" key="14">
    <source>
        <dbReference type="ARBA" id="ARBA00023264"/>
    </source>
</evidence>
<feature type="transmembrane region" description="Helical" evidence="19">
    <location>
        <begin position="33"/>
        <end position="52"/>
    </location>
</feature>
<keyword evidence="5" id="KW-0808">Transferase</keyword>
<dbReference type="InterPro" id="IPR000829">
    <property type="entry name" value="DAGK"/>
</dbReference>
<evidence type="ECO:0000256" key="15">
    <source>
        <dbReference type="PIRSR" id="PIRSR600829-1"/>
    </source>
</evidence>
<dbReference type="GO" id="GO:0005886">
    <property type="term" value="C:plasma membrane"/>
    <property type="evidence" value="ECO:0007669"/>
    <property type="project" value="UniProtKB-SubCell"/>
</dbReference>
<name>A0A955RRU6_UNCKA</name>
<keyword evidence="18" id="KW-0479">Metal-binding</keyword>
<feature type="binding site" evidence="17">
    <location>
        <begin position="96"/>
        <end position="97"/>
    </location>
    <ligand>
        <name>ATP</name>
        <dbReference type="ChEBI" id="CHEBI:30616"/>
    </ligand>
</feature>
<organism evidence="20 21">
    <name type="scientific">candidate division WWE3 bacterium</name>
    <dbReference type="NCBI Taxonomy" id="2053526"/>
    <lineage>
        <taxon>Bacteria</taxon>
        <taxon>Katanobacteria</taxon>
    </lineage>
</organism>
<dbReference type="GO" id="GO:0016301">
    <property type="term" value="F:kinase activity"/>
    <property type="evidence" value="ECO:0007669"/>
    <property type="project" value="UniProtKB-KW"/>
</dbReference>
<keyword evidence="9 17" id="KW-0067">ATP-binding</keyword>
<reference evidence="20" key="1">
    <citation type="submission" date="2020-04" db="EMBL/GenBank/DDBJ databases">
        <authorList>
            <person name="Zhang T."/>
        </authorList>
    </citation>
    <scope>NUCLEOTIDE SEQUENCE</scope>
    <source>
        <strain evidence="20">HKST-UBA03</strain>
    </source>
</reference>
<feature type="binding site" evidence="17">
    <location>
        <position position="18"/>
    </location>
    <ligand>
        <name>ATP</name>
        <dbReference type="ChEBI" id="CHEBI:30616"/>
    </ligand>
</feature>
<evidence type="ECO:0000256" key="19">
    <source>
        <dbReference type="SAM" id="Phobius"/>
    </source>
</evidence>
<dbReference type="EMBL" id="JAGQKZ010000010">
    <property type="protein sequence ID" value="MCA9391915.1"/>
    <property type="molecule type" value="Genomic_DNA"/>
</dbReference>
<dbReference type="AlphaFoldDB" id="A0A955RRU6"/>
<keyword evidence="3" id="KW-1003">Cell membrane</keyword>
<feature type="binding site" evidence="17">
    <location>
        <position position="78"/>
    </location>
    <ligand>
        <name>ATP</name>
        <dbReference type="ChEBI" id="CHEBI:30616"/>
    </ligand>
</feature>
<gene>
    <name evidence="20" type="ORF">KC614_01780</name>
</gene>
<evidence type="ECO:0000256" key="6">
    <source>
        <dbReference type="ARBA" id="ARBA00022692"/>
    </source>
</evidence>
<keyword evidence="8 20" id="KW-0418">Kinase</keyword>
<evidence type="ECO:0000256" key="17">
    <source>
        <dbReference type="PIRSR" id="PIRSR600829-3"/>
    </source>
</evidence>
<keyword evidence="12 19" id="KW-0472">Membrane</keyword>
<evidence type="ECO:0000256" key="10">
    <source>
        <dbReference type="ARBA" id="ARBA00022989"/>
    </source>
</evidence>
<evidence type="ECO:0000256" key="5">
    <source>
        <dbReference type="ARBA" id="ARBA00022679"/>
    </source>
</evidence>
<proteinExistence type="inferred from homology"/>
<dbReference type="Proteomes" id="UP000751518">
    <property type="component" value="Unassembled WGS sequence"/>
</dbReference>
<feature type="active site" description="Proton acceptor" evidence="15">
    <location>
        <position position="71"/>
    </location>
</feature>
<dbReference type="Gene3D" id="1.10.287.3610">
    <property type="match status" value="1"/>
</dbReference>
<evidence type="ECO:0000256" key="8">
    <source>
        <dbReference type="ARBA" id="ARBA00022777"/>
    </source>
</evidence>
<evidence type="ECO:0000256" key="18">
    <source>
        <dbReference type="PIRSR" id="PIRSR600829-4"/>
    </source>
</evidence>
<keyword evidence="13" id="KW-0594">Phospholipid biosynthesis</keyword>
<feature type="transmembrane region" description="Helical" evidence="19">
    <location>
        <begin position="98"/>
        <end position="122"/>
    </location>
</feature>
<evidence type="ECO:0000256" key="16">
    <source>
        <dbReference type="PIRSR" id="PIRSR600829-2"/>
    </source>
</evidence>
<feature type="transmembrane region" description="Helical" evidence="19">
    <location>
        <begin position="58"/>
        <end position="77"/>
    </location>
</feature>
<feature type="binding site" evidence="16">
    <location>
        <position position="71"/>
    </location>
    <ligand>
        <name>substrate</name>
    </ligand>
</feature>
<comment type="subcellular location">
    <subcellularLocation>
        <location evidence="1">Cell membrane</location>
        <topology evidence="1">Multi-pass membrane protein</topology>
    </subcellularLocation>
</comment>
<dbReference type="Pfam" id="PF01219">
    <property type="entry name" value="DAGK_prokar"/>
    <property type="match status" value="1"/>
</dbReference>